<dbReference type="PROSITE" id="PS51257">
    <property type="entry name" value="PROKAR_LIPOPROTEIN"/>
    <property type="match status" value="1"/>
</dbReference>
<name>A0A3N2C6D3_9MICO</name>
<feature type="signal peptide" evidence="1">
    <location>
        <begin position="1"/>
        <end position="20"/>
    </location>
</feature>
<keyword evidence="1" id="KW-0732">Signal</keyword>
<comment type="caution">
    <text evidence="2">The sequence shown here is derived from an EMBL/GenBank/DDBJ whole genome shotgun (WGS) entry which is preliminary data.</text>
</comment>
<accession>A0A3N2C6D3</accession>
<gene>
    <name evidence="2" type="ORF">EDD42_3170</name>
</gene>
<protein>
    <recommendedName>
        <fullName evidence="4">Lipoprotein</fullName>
    </recommendedName>
</protein>
<keyword evidence="3" id="KW-1185">Reference proteome</keyword>
<proteinExistence type="predicted"/>
<reference evidence="2 3" key="1">
    <citation type="submission" date="2018-11" db="EMBL/GenBank/DDBJ databases">
        <title>Sequencing the genomes of 1000 actinobacteria strains.</title>
        <authorList>
            <person name="Klenk H.-P."/>
        </authorList>
    </citation>
    <scope>NUCLEOTIDE SEQUENCE [LARGE SCALE GENOMIC DNA]</scope>
    <source>
        <strain evidence="2 3">DSM 14012</strain>
    </source>
</reference>
<evidence type="ECO:0008006" key="4">
    <source>
        <dbReference type="Google" id="ProtNLM"/>
    </source>
</evidence>
<dbReference type="RefSeq" id="WP_085513804.1">
    <property type="nucleotide sequence ID" value="NZ_FXAP01000006.1"/>
</dbReference>
<dbReference type="AlphaFoldDB" id="A0A3N2C6D3"/>
<evidence type="ECO:0000256" key="1">
    <source>
        <dbReference type="SAM" id="SignalP"/>
    </source>
</evidence>
<evidence type="ECO:0000313" key="3">
    <source>
        <dbReference type="Proteomes" id="UP000266915"/>
    </source>
</evidence>
<sequence length="152" mass="15996">MHRRIAAGLIALTLAGGLSACTGGVTSYADLERDQADKDRLPASTAGAGSDDPLAIDAESIRLVAVQGDTEIFLASATEQGQSRICIIVFAETEPFRACGSGDRVSMSDSVNEYTVLSDAVVDTALDPAEDWTKISENVFTRPVQPTTSDTQ</sequence>
<evidence type="ECO:0000313" key="2">
    <source>
        <dbReference type="EMBL" id="ROR83068.1"/>
    </source>
</evidence>
<feature type="chain" id="PRO_5038491198" description="Lipoprotein" evidence="1">
    <location>
        <begin position="21"/>
        <end position="152"/>
    </location>
</feature>
<dbReference type="EMBL" id="RKHL01000001">
    <property type="protein sequence ID" value="ROR83068.1"/>
    <property type="molecule type" value="Genomic_DNA"/>
</dbReference>
<organism evidence="2 3">
    <name type="scientific">Plantibacter flavus</name>
    <dbReference type="NCBI Taxonomy" id="150123"/>
    <lineage>
        <taxon>Bacteria</taxon>
        <taxon>Bacillati</taxon>
        <taxon>Actinomycetota</taxon>
        <taxon>Actinomycetes</taxon>
        <taxon>Micrococcales</taxon>
        <taxon>Microbacteriaceae</taxon>
        <taxon>Plantibacter</taxon>
    </lineage>
</organism>
<dbReference type="Proteomes" id="UP000266915">
    <property type="component" value="Unassembled WGS sequence"/>
</dbReference>